<accession>A0A2T4FIT6</accession>
<organism evidence="2 4">
    <name type="scientific">Pseudomonas aylmerensis</name>
    <dbReference type="NCBI Taxonomy" id="1869229"/>
    <lineage>
        <taxon>Bacteria</taxon>
        <taxon>Pseudomonadati</taxon>
        <taxon>Pseudomonadota</taxon>
        <taxon>Gammaproteobacteria</taxon>
        <taxon>Pseudomonadales</taxon>
        <taxon>Pseudomonadaceae</taxon>
        <taxon>Pseudomonas</taxon>
    </lineage>
</organism>
<sequence>MHDGEVLPALFSDAKDKGLSCERADTAAIDPQSHERGRQQAVAYNLVKPEDKPERTYLGAVTATCVALRSLMMDNKRLLAVYDTALEDNVVHADVFEVAGRSNAEKKQARKDLADAFTKVPINV</sequence>
<gene>
    <name evidence="1" type="ORF">BBG20_01730</name>
    <name evidence="2" type="ORF">C9382_31425</name>
</gene>
<dbReference type="Proteomes" id="UP000095081">
    <property type="component" value="Unassembled WGS sequence"/>
</dbReference>
<reference evidence="2 4" key="2">
    <citation type="submission" date="2018-03" db="EMBL/GenBank/DDBJ databases">
        <title>Diversity of bacteria associated with corn roots inoculated with woodland soils in Canada, and Description of Pseudomonas aylmerense sp. nov.</title>
        <authorList>
            <person name="Tambong J.T."/>
            <person name="Xu R."/>
            <person name="Tchagang C."/>
        </authorList>
    </citation>
    <scope>NUCLEOTIDE SEQUENCE [LARGE SCALE GENOMIC DNA]</scope>
    <source>
        <strain evidence="2 4">S1E44</strain>
    </source>
</reference>
<dbReference type="AlphaFoldDB" id="A0A2T4FIT6"/>
<protein>
    <submittedName>
        <fullName evidence="2">Uncharacterized protein</fullName>
    </submittedName>
</protein>
<dbReference type="EMBL" id="MAUE01000002">
    <property type="protein sequence ID" value="OCW30255.1"/>
    <property type="molecule type" value="Genomic_DNA"/>
</dbReference>
<reference evidence="1 3" key="1">
    <citation type="submission" date="2016-06" db="EMBL/GenBank/DDBJ databases">
        <title>Draft genome sequence of Pseudomonas sp. S1E40, a novel strain antagonistic activity to fungal plant pathogen.</title>
        <authorList>
            <person name="Tambong J.T."/>
            <person name="Tchagang C."/>
            <person name="Xu R."/>
        </authorList>
    </citation>
    <scope>NUCLEOTIDE SEQUENCE [LARGE SCALE GENOMIC DNA]</scope>
    <source>
        <strain evidence="1 3">S1E40</strain>
    </source>
</reference>
<keyword evidence="3" id="KW-1185">Reference proteome</keyword>
<comment type="caution">
    <text evidence="2">The sequence shown here is derived from an EMBL/GenBank/DDBJ whole genome shotgun (WGS) entry which is preliminary data.</text>
</comment>
<name>A0A2T4FIT6_9PSED</name>
<evidence type="ECO:0000313" key="4">
    <source>
        <dbReference type="Proteomes" id="UP000240571"/>
    </source>
</evidence>
<dbReference type="EMBL" id="PYWW01000059">
    <property type="protein sequence ID" value="PTC23336.1"/>
    <property type="molecule type" value="Genomic_DNA"/>
</dbReference>
<evidence type="ECO:0000313" key="3">
    <source>
        <dbReference type="Proteomes" id="UP000095081"/>
    </source>
</evidence>
<evidence type="ECO:0000313" key="2">
    <source>
        <dbReference type="EMBL" id="PTC23336.1"/>
    </source>
</evidence>
<proteinExistence type="predicted"/>
<dbReference type="Proteomes" id="UP000240571">
    <property type="component" value="Unassembled WGS sequence"/>
</dbReference>
<evidence type="ECO:0000313" key="1">
    <source>
        <dbReference type="EMBL" id="OCW30255.1"/>
    </source>
</evidence>